<keyword evidence="1" id="KW-0547">Nucleotide-binding</keyword>
<dbReference type="PANTHER" id="PTHR27001">
    <property type="entry name" value="OS01G0253100 PROTEIN"/>
    <property type="match status" value="1"/>
</dbReference>
<dbReference type="HOGENOM" id="CLU_000288_7_22_1"/>
<evidence type="ECO:0000313" key="4">
    <source>
        <dbReference type="EMBL" id="KIO15490.1"/>
    </source>
</evidence>
<dbReference type="GO" id="GO:0004672">
    <property type="term" value="F:protein kinase activity"/>
    <property type="evidence" value="ECO:0007669"/>
    <property type="project" value="InterPro"/>
</dbReference>
<keyword evidence="2" id="KW-0067">ATP-binding</keyword>
<dbReference type="InterPro" id="IPR008271">
    <property type="entry name" value="Ser/Thr_kinase_AS"/>
</dbReference>
<dbReference type="GO" id="GO:0005524">
    <property type="term" value="F:ATP binding"/>
    <property type="evidence" value="ECO:0007669"/>
    <property type="project" value="UniProtKB-KW"/>
</dbReference>
<keyword evidence="5" id="KW-1185">Reference proteome</keyword>
<evidence type="ECO:0000259" key="3">
    <source>
        <dbReference type="PROSITE" id="PS50011"/>
    </source>
</evidence>
<name>A0A0C3PMD5_9AGAM</name>
<dbReference type="PROSITE" id="PS50011">
    <property type="entry name" value="PROTEIN_KINASE_DOM"/>
    <property type="match status" value="1"/>
</dbReference>
<dbReference type="OrthoDB" id="1924919at2759"/>
<dbReference type="PROSITE" id="PS00108">
    <property type="entry name" value="PROTEIN_KINASE_ST"/>
    <property type="match status" value="1"/>
</dbReference>
<feature type="domain" description="Protein kinase" evidence="3">
    <location>
        <begin position="1"/>
        <end position="107"/>
    </location>
</feature>
<organism evidence="4 5">
    <name type="scientific">Tulasnella calospora MUT 4182</name>
    <dbReference type="NCBI Taxonomy" id="1051891"/>
    <lineage>
        <taxon>Eukaryota</taxon>
        <taxon>Fungi</taxon>
        <taxon>Dikarya</taxon>
        <taxon>Basidiomycota</taxon>
        <taxon>Agaricomycotina</taxon>
        <taxon>Agaricomycetes</taxon>
        <taxon>Cantharellales</taxon>
        <taxon>Tulasnellaceae</taxon>
        <taxon>Tulasnella</taxon>
    </lineage>
</organism>
<feature type="non-terminal residue" evidence="4">
    <location>
        <position position="107"/>
    </location>
</feature>
<dbReference type="InterPro" id="IPR000719">
    <property type="entry name" value="Prot_kinase_dom"/>
</dbReference>
<dbReference type="AlphaFoldDB" id="A0A0C3PMD5"/>
<proteinExistence type="predicted"/>
<protein>
    <recommendedName>
        <fullName evidence="3">Protein kinase domain-containing protein</fullName>
    </recommendedName>
</protein>
<dbReference type="Gene3D" id="1.10.510.10">
    <property type="entry name" value="Transferase(Phosphotransferase) domain 1"/>
    <property type="match status" value="1"/>
</dbReference>
<sequence>QRLVREMKLWAELKHPNVVPFIGFHLGEDVAWLISIWASNGNVHDYLSKNEVDWLTRLRIVLDIASGLVYLHRMNPPVCHGDIKTGNVLIGHDIRGMLADFGLSRAL</sequence>
<dbReference type="SUPFAM" id="SSF56112">
    <property type="entry name" value="Protein kinase-like (PK-like)"/>
    <property type="match status" value="1"/>
</dbReference>
<reference evidence="5" key="2">
    <citation type="submission" date="2015-01" db="EMBL/GenBank/DDBJ databases">
        <title>Evolutionary Origins and Diversification of the Mycorrhizal Mutualists.</title>
        <authorList>
            <consortium name="DOE Joint Genome Institute"/>
            <consortium name="Mycorrhizal Genomics Consortium"/>
            <person name="Kohler A."/>
            <person name="Kuo A."/>
            <person name="Nagy L.G."/>
            <person name="Floudas D."/>
            <person name="Copeland A."/>
            <person name="Barry K.W."/>
            <person name="Cichocki N."/>
            <person name="Veneault-Fourrey C."/>
            <person name="LaButti K."/>
            <person name="Lindquist E.A."/>
            <person name="Lipzen A."/>
            <person name="Lundell T."/>
            <person name="Morin E."/>
            <person name="Murat C."/>
            <person name="Riley R."/>
            <person name="Ohm R."/>
            <person name="Sun H."/>
            <person name="Tunlid A."/>
            <person name="Henrissat B."/>
            <person name="Grigoriev I.V."/>
            <person name="Hibbett D.S."/>
            <person name="Martin F."/>
        </authorList>
    </citation>
    <scope>NUCLEOTIDE SEQUENCE [LARGE SCALE GENOMIC DNA]</scope>
    <source>
        <strain evidence="5">MUT 4182</strain>
    </source>
</reference>
<reference evidence="4 5" key="1">
    <citation type="submission" date="2014-04" db="EMBL/GenBank/DDBJ databases">
        <authorList>
            <consortium name="DOE Joint Genome Institute"/>
            <person name="Kuo A."/>
            <person name="Girlanda M."/>
            <person name="Perotto S."/>
            <person name="Kohler A."/>
            <person name="Nagy L.G."/>
            <person name="Floudas D."/>
            <person name="Copeland A."/>
            <person name="Barry K.W."/>
            <person name="Cichocki N."/>
            <person name="Veneault-Fourrey C."/>
            <person name="LaButti K."/>
            <person name="Lindquist E.A."/>
            <person name="Lipzen A."/>
            <person name="Lundell T."/>
            <person name="Morin E."/>
            <person name="Murat C."/>
            <person name="Sun H."/>
            <person name="Tunlid A."/>
            <person name="Henrissat B."/>
            <person name="Grigoriev I.V."/>
            <person name="Hibbett D.S."/>
            <person name="Martin F."/>
            <person name="Nordberg H.P."/>
            <person name="Cantor M.N."/>
            <person name="Hua S.X."/>
        </authorList>
    </citation>
    <scope>NUCLEOTIDE SEQUENCE [LARGE SCALE GENOMIC DNA]</scope>
    <source>
        <strain evidence="4 5">MUT 4182</strain>
    </source>
</reference>
<evidence type="ECO:0000256" key="1">
    <source>
        <dbReference type="ARBA" id="ARBA00022741"/>
    </source>
</evidence>
<evidence type="ECO:0000256" key="2">
    <source>
        <dbReference type="ARBA" id="ARBA00022840"/>
    </source>
</evidence>
<dbReference type="EMBL" id="KN824026">
    <property type="protein sequence ID" value="KIO15490.1"/>
    <property type="molecule type" value="Genomic_DNA"/>
</dbReference>
<dbReference type="InterPro" id="IPR011009">
    <property type="entry name" value="Kinase-like_dom_sf"/>
</dbReference>
<evidence type="ECO:0000313" key="5">
    <source>
        <dbReference type="Proteomes" id="UP000054248"/>
    </source>
</evidence>
<feature type="non-terminal residue" evidence="4">
    <location>
        <position position="1"/>
    </location>
</feature>
<dbReference type="PANTHER" id="PTHR27001:SF931">
    <property type="entry name" value="OS11G0664100 PROTEIN"/>
    <property type="match status" value="1"/>
</dbReference>
<dbReference type="GO" id="GO:0005886">
    <property type="term" value="C:plasma membrane"/>
    <property type="evidence" value="ECO:0007669"/>
    <property type="project" value="TreeGrafter"/>
</dbReference>
<dbReference type="Pfam" id="PF07714">
    <property type="entry name" value="PK_Tyr_Ser-Thr"/>
    <property type="match status" value="1"/>
</dbReference>
<dbReference type="InterPro" id="IPR001245">
    <property type="entry name" value="Ser-Thr/Tyr_kinase_cat_dom"/>
</dbReference>
<gene>
    <name evidence="4" type="ORF">M407DRAFT_47956</name>
</gene>
<accession>A0A0C3PMD5</accession>
<dbReference type="Proteomes" id="UP000054248">
    <property type="component" value="Unassembled WGS sequence"/>
</dbReference>